<reference evidence="2" key="1">
    <citation type="journal article" date="2019" name="Int. J. Syst. Evol. Microbiol.">
        <title>The Global Catalogue of Microorganisms (GCM) 10K type strain sequencing project: providing services to taxonomists for standard genome sequencing and annotation.</title>
        <authorList>
            <consortium name="The Broad Institute Genomics Platform"/>
            <consortium name="The Broad Institute Genome Sequencing Center for Infectious Disease"/>
            <person name="Wu L."/>
            <person name="Ma J."/>
        </authorList>
    </citation>
    <scope>NUCLEOTIDE SEQUENCE [LARGE SCALE GENOMIC DNA]</scope>
    <source>
        <strain evidence="2">CGMCC 1.12923</strain>
    </source>
</reference>
<dbReference type="Proteomes" id="UP000614272">
    <property type="component" value="Unassembled WGS sequence"/>
</dbReference>
<protein>
    <recommendedName>
        <fullName evidence="3">TOMM leader peptide-binding protein</fullName>
    </recommendedName>
</protein>
<evidence type="ECO:0000313" key="2">
    <source>
        <dbReference type="Proteomes" id="UP000614272"/>
    </source>
</evidence>
<gene>
    <name evidence="1" type="ORF">GCM10011357_30310</name>
</gene>
<evidence type="ECO:0008006" key="3">
    <source>
        <dbReference type="Google" id="ProtNLM"/>
    </source>
</evidence>
<proteinExistence type="predicted"/>
<dbReference type="EMBL" id="BMGJ01000014">
    <property type="protein sequence ID" value="GGD73184.1"/>
    <property type="molecule type" value="Genomic_DNA"/>
</dbReference>
<keyword evidence="2" id="KW-1185">Reference proteome</keyword>
<evidence type="ECO:0000313" key="1">
    <source>
        <dbReference type="EMBL" id="GGD73184.1"/>
    </source>
</evidence>
<accession>A0ABQ1RKU1</accession>
<organism evidence="1 2">
    <name type="scientific">Lacimicrobium alkaliphilum</name>
    <dbReference type="NCBI Taxonomy" id="1526571"/>
    <lineage>
        <taxon>Bacteria</taxon>
        <taxon>Pseudomonadati</taxon>
        <taxon>Pseudomonadota</taxon>
        <taxon>Gammaproteobacteria</taxon>
        <taxon>Alteromonadales</taxon>
        <taxon>Alteromonadaceae</taxon>
        <taxon>Lacimicrobium</taxon>
    </lineage>
</organism>
<name>A0ABQ1RKU1_9ALTE</name>
<sequence length="318" mass="35684">MREENQLIVHPAISWLQFDNEHLQIRVPDGQNITLEERANEVRLILEKLSQPHSYEATVTWAQSQKIDREIVDSALSTLNEYSIIVETNQSHQSPLPGVFKNVIDFNINASKALRSGLAFPYFNQLEVVGEGDIKTVVASTAAEVETYLISQTPESDTRSLRIVCTTTGDQKLLREQNKQAVKDKVAMLPVQWADDMFTIGPLYIPGESACYECLTIRRRASTNYLAELDGGLTGTIQRSHIPKLDTPMKNLIGFAVSRYLSIVGCGMFHLIKPNEVESWDVIKAEKKVGEVLKVPRCDVCGRKKTSDPIRAIRDLNS</sequence>
<comment type="caution">
    <text evidence="1">The sequence shown here is derived from an EMBL/GenBank/DDBJ whole genome shotgun (WGS) entry which is preliminary data.</text>
</comment>
<dbReference type="RefSeq" id="WP_099035749.1">
    <property type="nucleotide sequence ID" value="NZ_BMGJ01000014.1"/>
</dbReference>
<dbReference type="Gene3D" id="3.40.50.720">
    <property type="entry name" value="NAD(P)-binding Rossmann-like Domain"/>
    <property type="match status" value="1"/>
</dbReference>